<feature type="region of interest" description="Disordered" evidence="5">
    <location>
        <begin position="117"/>
        <end position="158"/>
    </location>
</feature>
<dbReference type="GO" id="GO:0044732">
    <property type="term" value="C:mitotic spindle pole body"/>
    <property type="evidence" value="ECO:0007669"/>
    <property type="project" value="TreeGrafter"/>
</dbReference>
<dbReference type="GO" id="GO:0051307">
    <property type="term" value="P:meiotic chromosome separation"/>
    <property type="evidence" value="ECO:0007669"/>
    <property type="project" value="TreeGrafter"/>
</dbReference>
<reference evidence="7 9" key="1">
    <citation type="submission" date="2015-10" db="EMBL/GenBank/DDBJ databases">
        <title>The cercosporin biosynthetic gene cluster was horizontally transferred to several fungal lineages and shown to be expanded in Cercospora beticola based on microsynteny with recipient genomes.</title>
        <authorList>
            <person name="De Jonge R."/>
            <person name="Ebert M.K."/>
            <person name="Suttle J.C."/>
            <person name="Jurick Ii W.M."/>
            <person name="Secor G.A."/>
            <person name="Thomma B.P."/>
            <person name="Van De Peer Y."/>
            <person name="Bolton M.D."/>
        </authorList>
    </citation>
    <scope>NUCLEOTIDE SEQUENCE [LARGE SCALE GENOMIC DNA]</scope>
    <source>
        <strain evidence="7 9">09-40</strain>
    </source>
</reference>
<evidence type="ECO:0000313" key="10">
    <source>
        <dbReference type="Proteomes" id="UP001302367"/>
    </source>
</evidence>
<feature type="region of interest" description="Disordered" evidence="5">
    <location>
        <begin position="32"/>
        <end position="73"/>
    </location>
</feature>
<dbReference type="GO" id="GO:0004197">
    <property type="term" value="F:cysteine-type endopeptidase activity"/>
    <property type="evidence" value="ECO:0007669"/>
    <property type="project" value="InterPro"/>
</dbReference>
<dbReference type="Gene3D" id="1.25.40.10">
    <property type="entry name" value="Tetratricopeptide repeat domain"/>
    <property type="match status" value="1"/>
</dbReference>
<evidence type="ECO:0000256" key="2">
    <source>
        <dbReference type="ARBA" id="ARBA00012489"/>
    </source>
</evidence>
<evidence type="ECO:0000313" key="7">
    <source>
        <dbReference type="EMBL" id="PIB02211.1"/>
    </source>
</evidence>
<keyword evidence="10" id="KW-1185">Reference proteome</keyword>
<feature type="compositionally biased region" description="Polar residues" evidence="5">
    <location>
        <begin position="147"/>
        <end position="158"/>
    </location>
</feature>
<dbReference type="InterPro" id="IPR011990">
    <property type="entry name" value="TPR-like_helical_dom_sf"/>
</dbReference>
<feature type="region of interest" description="Disordered" evidence="5">
    <location>
        <begin position="1948"/>
        <end position="1998"/>
    </location>
</feature>
<feature type="region of interest" description="Disordered" evidence="5">
    <location>
        <begin position="1204"/>
        <end position="1251"/>
    </location>
</feature>
<keyword evidence="4" id="KW-0159">Chromosome partition</keyword>
<evidence type="ECO:0000313" key="8">
    <source>
        <dbReference type="EMBL" id="WPA97064.1"/>
    </source>
</evidence>
<dbReference type="GO" id="GO:0006508">
    <property type="term" value="P:proteolysis"/>
    <property type="evidence" value="ECO:0007669"/>
    <property type="project" value="InterPro"/>
</dbReference>
<dbReference type="EC" id="3.4.22.49" evidence="2"/>
<proteinExistence type="predicted"/>
<evidence type="ECO:0000256" key="4">
    <source>
        <dbReference type="ARBA" id="ARBA00022829"/>
    </source>
</evidence>
<dbReference type="GO" id="GO:0005634">
    <property type="term" value="C:nucleus"/>
    <property type="evidence" value="ECO:0007669"/>
    <property type="project" value="InterPro"/>
</dbReference>
<feature type="region of interest" description="Disordered" evidence="5">
    <location>
        <begin position="1357"/>
        <end position="1377"/>
    </location>
</feature>
<evidence type="ECO:0000256" key="5">
    <source>
        <dbReference type="SAM" id="MobiDB-lite"/>
    </source>
</evidence>
<dbReference type="PROSITE" id="PS51700">
    <property type="entry name" value="SEPARIN"/>
    <property type="match status" value="1"/>
</dbReference>
<comment type="catalytic activity">
    <reaction evidence="1">
        <text>All bonds known to be hydrolyzed by this endopeptidase have arginine in P1 and an acidic residue in P4. P6 is often occupied by an acidic residue or by a hydroxy-amino-acid residue, the phosphorylation of which enhances cleavage.</text>
        <dbReference type="EC" id="3.4.22.49"/>
    </reaction>
</comment>
<accession>A0A2G5IBR2</accession>
<dbReference type="GO" id="GO:0005737">
    <property type="term" value="C:cytoplasm"/>
    <property type="evidence" value="ECO:0007669"/>
    <property type="project" value="TreeGrafter"/>
</dbReference>
<organism evidence="7 9">
    <name type="scientific">Cercospora beticola</name>
    <name type="common">Sugarbeet leaf spot fungus</name>
    <dbReference type="NCBI Taxonomy" id="122368"/>
    <lineage>
        <taxon>Eukaryota</taxon>
        <taxon>Fungi</taxon>
        <taxon>Dikarya</taxon>
        <taxon>Ascomycota</taxon>
        <taxon>Pezizomycotina</taxon>
        <taxon>Dothideomycetes</taxon>
        <taxon>Dothideomycetidae</taxon>
        <taxon>Mycosphaerellales</taxon>
        <taxon>Mycosphaerellaceae</taxon>
        <taxon>Cercospora</taxon>
    </lineage>
</organism>
<dbReference type="InterPro" id="IPR030397">
    <property type="entry name" value="SEPARIN_core_dom"/>
</dbReference>
<dbReference type="EMBL" id="LKMD01000100">
    <property type="protein sequence ID" value="PIB02211.1"/>
    <property type="molecule type" value="Genomic_DNA"/>
</dbReference>
<dbReference type="OrthoDB" id="10255632at2759"/>
<dbReference type="GO" id="GO:0072686">
    <property type="term" value="C:mitotic spindle"/>
    <property type="evidence" value="ECO:0007669"/>
    <property type="project" value="TreeGrafter"/>
</dbReference>
<dbReference type="InterPro" id="IPR005314">
    <property type="entry name" value="Peptidase_C50"/>
</dbReference>
<dbReference type="Proteomes" id="UP001302367">
    <property type="component" value="Chromosome 1"/>
</dbReference>
<dbReference type="PANTHER" id="PTHR12792">
    <property type="entry name" value="EXTRA SPINDLE POLES 1-RELATED"/>
    <property type="match status" value="1"/>
</dbReference>
<feature type="compositionally biased region" description="Basic and acidic residues" evidence="5">
    <location>
        <begin position="129"/>
        <end position="146"/>
    </location>
</feature>
<name>A0A2G5IBR2_CERBT</name>
<protein>
    <recommendedName>
        <fullName evidence="2">separase</fullName>
        <ecNumber evidence="2">3.4.22.49</ecNumber>
    </recommendedName>
</protein>
<keyword evidence="3" id="KW-0378">Hydrolase</keyword>
<feature type="compositionally biased region" description="Polar residues" evidence="5">
    <location>
        <begin position="32"/>
        <end position="56"/>
    </location>
</feature>
<dbReference type="PANTHER" id="PTHR12792:SF0">
    <property type="entry name" value="SEPARIN"/>
    <property type="match status" value="1"/>
</dbReference>
<evidence type="ECO:0000313" key="9">
    <source>
        <dbReference type="Proteomes" id="UP000230605"/>
    </source>
</evidence>
<dbReference type="Pfam" id="PF03568">
    <property type="entry name" value="Separin_C"/>
    <property type="match status" value="1"/>
</dbReference>
<sequence length="2035" mass="224094">MAATESILDRVKKEISSGKATSSTVATLQGLFGTTSKTEAATTGPQARAQKPTNTKAVALKSTRPTTPASKASKKVAFVPVLEDESKTLSPKERYALATDVVNTTLKVLQNAVKNDRSLPNQCDGELDSTPKRTSPKDSRALHERSSNTSPAKASQTKLVNGKCAAVSAVNKEPPSPETRPWTATAECARLAFSQLRAADRERLSVRSLPKYQLETGMLALVSRMIGLGLDNLAAKELCAVKKRLQSARTDAVADQQRGKKAGTGRVPGHETLASLLQLEVDLAEHSNIAPLAMTYWSYVLALLATANKPATIEDALPHLELESERSVVLCIVKYATSLSDSTKAAKQLDALFQALMRLCPSVSARTDEMAKDSARCIRPESAFKINMIALSVRLKMIKLTAQPMDIAQNVLEPVSRSMSALLRRLPAGAINKNVLRICQKARASLELSSQEVSECASASFTISRTMSVLAERAGDAEEAHSYSNIAVQQCAALEANHARRVAALCRQHACALRFIDTTGDQSVPGLDNLELLRQALQQSVSGSASDYETLLVELDHLFESFNGQHHGVSMTGREGLIRSAAAFASRYARLSAGNQRESTKSIIEKAVAISRQIESLVTWINKDTAQALVQTGLLDMIAENSAHTSLAQAWSSTRSAIILSRVFRGLVNKAVASVPEKCLEILYDDSALPSEQRGAVLEWQLQITCEIVQKSKIRQAQGRVVRELVHRLLQIYASTEFPVRRARVSAMAMRYQTVCPDTFQHKLLEDLSHVEMVDPKQPGRDGDLVPYLEELRASLVISRSFDNKSLDVDVLEKQILVWHRLLDQSHDMESLQRVIDNPSAFAQQLSCLCDYFTMLGEHKSQLHLLQLLHRVQKISDDKEQLCTTDLCLVRCYLLHGYAEAAVIYLDEARKLLETVGQSSLAALDYHITSAQYFLCVDKLDESAQALQSAAEVRSRLNMESAPSQQRKSFRLHHVRGWLAHSQHLFASGNAHGALQAAKRSVQVANSIWAGIEKSCPAANEPNIDRSGEASTRPVDTLIRGVSKLNLKPAHDKSTQPTSPSSSTGVALWTVLPLMCQALMHLSNIYAHHGSFVEASYSFEQAAKIAQEANAHGILSDIRYHRSLLLASAGRIEDAELLLAHEQESGKPQCPLARTNHLRAKTALSVKLGDLEDALKFSREAETILKQVQGQSYTSSLHLTFSADSPKLSGNSTPQLPDETVSKPSTRKRVAATKKPATASRVTSAKTKKPAPVSSQKDISAWGSCYVLQKLEAQVMLQSAILATKLGQDDANSRISWVAEVCQIFPDTFDRRMLSYLGAMQAVEAAIEADFTFNALSESTLALPALRSAERNLTSALSTVQPGRGKATKGSKPAKSKKAATDSVLQLLLTARQCLEGQKSSMESFTTSDTHKLYALLADTSMLLSATSGTQAPEVLHPVREALHIEAPRIHAAECLSFAAKLESDITQSSDLLLWPQSDNPHPTPELSATQFQEEYVDILPRSWTAVSLSLNEQCDELYVARYRNGQTPLLMRLPFSRQQSEDDDDNLFDFVVGRAELQETIELSNYSCHNSMDTNVKGAKTNWWSEREALDRRLQELLINIENIWLGGFRGLLSQHRRDDAQLLRFRQDFDVILDRHLPSRQMKGSKKIDLDDQILELFIGLGADTQGEVDLDEPLADLLYFVVDMLQFNGERNAYDEVDFDSMTVEVADALRSYYDAAEQQKDDAHLILVLDRRLQAFPWESMPCLERASVSRVDSMLTLRERLVTMRANAHKLNGDDHYTVSKHSGAYILNPSGDLKSTQGVLAPELGRLTYADGEPWTSIVTREPSEDVFKAALQTSSNLLYFGHGAGSQYIRPRAIRKLETCSEVVWLMGCSSGAVTEYDELEPFSVPSAYLQAGQASSEHPSKCMAVLATLWDVTDKDIDRFSLAVGQEWGLWQAVPETVKPPAKTPRKRTLAVPSTPEKCAKTPKTPKVHKTPIPSRTPARNRSRVRFEESKPQSLVEAVSKSREACFLRYLNGAAPVVYGVPVYLGD</sequence>
<dbReference type="Proteomes" id="UP000230605">
    <property type="component" value="Chromosome 1"/>
</dbReference>
<dbReference type="EMBL" id="CP134184">
    <property type="protein sequence ID" value="WPA97064.1"/>
    <property type="molecule type" value="Genomic_DNA"/>
</dbReference>
<dbReference type="SUPFAM" id="SSF48452">
    <property type="entry name" value="TPR-like"/>
    <property type="match status" value="1"/>
</dbReference>
<feature type="compositionally biased region" description="Polar residues" evidence="5">
    <location>
        <begin position="1204"/>
        <end position="1215"/>
    </location>
</feature>
<reference evidence="8 10" key="2">
    <citation type="submission" date="2023-09" db="EMBL/GenBank/DDBJ databases">
        <title>Complete-Gapless Cercospora beticola genome.</title>
        <authorList>
            <person name="Wyatt N.A."/>
            <person name="Spanner R.E."/>
            <person name="Bolton M.D."/>
        </authorList>
    </citation>
    <scope>NUCLEOTIDE SEQUENCE [LARGE SCALE GENOMIC DNA]</scope>
    <source>
        <strain evidence="8">Cb09-40</strain>
    </source>
</reference>
<evidence type="ECO:0000259" key="6">
    <source>
        <dbReference type="PROSITE" id="PS51700"/>
    </source>
</evidence>
<gene>
    <name evidence="7" type="ORF">CB0940_01623</name>
    <name evidence="8" type="ORF">RHO25_001672</name>
</gene>
<feature type="compositionally biased region" description="Basic residues" evidence="5">
    <location>
        <begin position="1366"/>
        <end position="1377"/>
    </location>
</feature>
<feature type="domain" description="Peptidase C50" evidence="6">
    <location>
        <begin position="1786"/>
        <end position="1887"/>
    </location>
</feature>
<evidence type="ECO:0000256" key="1">
    <source>
        <dbReference type="ARBA" id="ARBA00000451"/>
    </source>
</evidence>
<evidence type="ECO:0000256" key="3">
    <source>
        <dbReference type="ARBA" id="ARBA00022801"/>
    </source>
</evidence>